<evidence type="ECO:0000256" key="1">
    <source>
        <dbReference type="SAM" id="MobiDB-lite"/>
    </source>
</evidence>
<feature type="compositionally biased region" description="Polar residues" evidence="1">
    <location>
        <begin position="17"/>
        <end position="43"/>
    </location>
</feature>
<dbReference type="RefSeq" id="WP_143870106.1">
    <property type="nucleotide sequence ID" value="NZ_CP041660.1"/>
</dbReference>
<keyword evidence="3" id="KW-1185">Reference proteome</keyword>
<feature type="compositionally biased region" description="Low complexity" evidence="1">
    <location>
        <begin position="44"/>
        <end position="55"/>
    </location>
</feature>
<protein>
    <recommendedName>
        <fullName evidence="4">Excinuclease ATPase subunit</fullName>
    </recommendedName>
</protein>
<evidence type="ECO:0000313" key="3">
    <source>
        <dbReference type="Proteomes" id="UP001467690"/>
    </source>
</evidence>
<accession>A0ABV1RE29</accession>
<sequence length="98" mass="10313">MDISSALNTSLYGLQKSSQGITQNSADIASKSLPEQTPAQTSGQAPAQQNSQANQVEPKTSITDDLTGLLENRNLASANIKALETENEVLGSLIDIKV</sequence>
<proteinExistence type="predicted"/>
<reference evidence="2 3" key="1">
    <citation type="submission" date="2024-06" db="EMBL/GenBank/DDBJ databases">
        <authorList>
            <person name="Chen R.Y."/>
        </authorList>
    </citation>
    <scope>NUCLEOTIDE SEQUENCE [LARGE SCALE GENOMIC DNA]</scope>
    <source>
        <strain evidence="2 3">D2</strain>
    </source>
</reference>
<gene>
    <name evidence="2" type="ORF">ABS311_03555</name>
</gene>
<comment type="caution">
    <text evidence="2">The sequence shown here is derived from an EMBL/GenBank/DDBJ whole genome shotgun (WGS) entry which is preliminary data.</text>
</comment>
<dbReference type="EMBL" id="JBELOE010000078">
    <property type="protein sequence ID" value="MER2490957.1"/>
    <property type="molecule type" value="Genomic_DNA"/>
</dbReference>
<dbReference type="Proteomes" id="UP001467690">
    <property type="component" value="Unassembled WGS sequence"/>
</dbReference>
<organism evidence="2 3">
    <name type="scientific">Catenovulum sediminis</name>
    <dbReference type="NCBI Taxonomy" id="1740262"/>
    <lineage>
        <taxon>Bacteria</taxon>
        <taxon>Pseudomonadati</taxon>
        <taxon>Pseudomonadota</taxon>
        <taxon>Gammaproteobacteria</taxon>
        <taxon>Alteromonadales</taxon>
        <taxon>Alteromonadaceae</taxon>
        <taxon>Catenovulum</taxon>
    </lineage>
</organism>
<evidence type="ECO:0008006" key="4">
    <source>
        <dbReference type="Google" id="ProtNLM"/>
    </source>
</evidence>
<feature type="region of interest" description="Disordered" evidence="1">
    <location>
        <begin position="17"/>
        <end position="64"/>
    </location>
</feature>
<name>A0ABV1RE29_9ALTE</name>
<evidence type="ECO:0000313" key="2">
    <source>
        <dbReference type="EMBL" id="MER2490957.1"/>
    </source>
</evidence>